<keyword evidence="1" id="KW-0862">Zinc</keyword>
<dbReference type="VEuPathDB" id="FungiDB:SPRG_17130"/>
<dbReference type="PROSITE" id="PS50158">
    <property type="entry name" value="ZF_CCHC"/>
    <property type="match status" value="1"/>
</dbReference>
<proteinExistence type="predicted"/>
<accession>A0A067BL48</accession>
<dbReference type="GO" id="GO:0003676">
    <property type="term" value="F:nucleic acid binding"/>
    <property type="evidence" value="ECO:0007669"/>
    <property type="project" value="InterPro"/>
</dbReference>
<dbReference type="InterPro" id="IPR001878">
    <property type="entry name" value="Znf_CCHC"/>
</dbReference>
<dbReference type="AlphaFoldDB" id="A0A067BL48"/>
<dbReference type="EMBL" id="KK583658">
    <property type="protein sequence ID" value="KDO17455.1"/>
    <property type="molecule type" value="Genomic_DNA"/>
</dbReference>
<gene>
    <name evidence="4" type="ORF">SPRG_17130</name>
</gene>
<evidence type="ECO:0000259" key="3">
    <source>
        <dbReference type="PROSITE" id="PS50158"/>
    </source>
</evidence>
<keyword evidence="5" id="KW-1185">Reference proteome</keyword>
<name>A0A067BL48_SAPPC</name>
<evidence type="ECO:0000256" key="2">
    <source>
        <dbReference type="SAM" id="MobiDB-lite"/>
    </source>
</evidence>
<evidence type="ECO:0000313" key="4">
    <source>
        <dbReference type="EMBL" id="KDO17455.1"/>
    </source>
</evidence>
<dbReference type="SUPFAM" id="SSF57756">
    <property type="entry name" value="Retrovirus zinc finger-like domains"/>
    <property type="match status" value="1"/>
</dbReference>
<feature type="region of interest" description="Disordered" evidence="2">
    <location>
        <begin position="372"/>
        <end position="401"/>
    </location>
</feature>
<feature type="domain" description="CCHC-type" evidence="3">
    <location>
        <begin position="320"/>
        <end position="335"/>
    </location>
</feature>
<dbReference type="InterPro" id="IPR036875">
    <property type="entry name" value="Znf_CCHC_sf"/>
</dbReference>
<dbReference type="KEGG" id="spar:SPRG_17130"/>
<dbReference type="GeneID" id="24138690"/>
<sequence>MRRRNSMTQYQDTLATILDKQAGQMDEMKEQAAMERQDSKDMMAMIQKQLQHTVACTNAATVVLQGIDAKSNPTTPALAAYRPERVPKFNGAGGVAAASYIRHVNNLAERTINTAHHRSVLLFDSLGPAEYNWANQVFDQSKWDRTNLKDDQWTEFVEAFYERFIGTREQIDSLFDAVQQEDEGDGLERLDDYLDRVMALARLTGRDQDESRVIEKAIRGMRDHAVKGAIVGLPNDGQWETFKRGVRLAMSRLDPGPYTRAARPPTIAPRARGNPRLVHSIDEGNQGWIDDSAASAPTHVNVMAAAVGGASPAAPRPWTCYHCFKTGHRRFECPKKRAEDDARAAASPPGLSMKDLELAIAATVRACLADLRPNTPSQSVPNTAEVAAVAEEEPDFRSDRG</sequence>
<dbReference type="RefSeq" id="XP_012211838.1">
    <property type="nucleotide sequence ID" value="XM_012356448.1"/>
</dbReference>
<keyword evidence="1" id="KW-0863">Zinc-finger</keyword>
<evidence type="ECO:0000313" key="5">
    <source>
        <dbReference type="Proteomes" id="UP000030745"/>
    </source>
</evidence>
<dbReference type="GO" id="GO:0008270">
    <property type="term" value="F:zinc ion binding"/>
    <property type="evidence" value="ECO:0007669"/>
    <property type="project" value="UniProtKB-KW"/>
</dbReference>
<keyword evidence="1" id="KW-0479">Metal-binding</keyword>
<organism evidence="4 5">
    <name type="scientific">Saprolegnia parasitica (strain CBS 223.65)</name>
    <dbReference type="NCBI Taxonomy" id="695850"/>
    <lineage>
        <taxon>Eukaryota</taxon>
        <taxon>Sar</taxon>
        <taxon>Stramenopiles</taxon>
        <taxon>Oomycota</taxon>
        <taxon>Saprolegniomycetes</taxon>
        <taxon>Saprolegniales</taxon>
        <taxon>Saprolegniaceae</taxon>
        <taxon>Saprolegnia</taxon>
    </lineage>
</organism>
<evidence type="ECO:0000256" key="1">
    <source>
        <dbReference type="PROSITE-ProRule" id="PRU00047"/>
    </source>
</evidence>
<reference evidence="4 5" key="1">
    <citation type="journal article" date="2013" name="PLoS Genet.">
        <title>Distinctive expansion of potential virulence genes in the genome of the oomycete fish pathogen Saprolegnia parasitica.</title>
        <authorList>
            <person name="Jiang R.H."/>
            <person name="de Bruijn I."/>
            <person name="Haas B.J."/>
            <person name="Belmonte R."/>
            <person name="Lobach L."/>
            <person name="Christie J."/>
            <person name="van den Ackerveken G."/>
            <person name="Bottin A."/>
            <person name="Bulone V."/>
            <person name="Diaz-Moreno S.M."/>
            <person name="Dumas B."/>
            <person name="Fan L."/>
            <person name="Gaulin E."/>
            <person name="Govers F."/>
            <person name="Grenville-Briggs L.J."/>
            <person name="Horner N.R."/>
            <person name="Levin J.Z."/>
            <person name="Mammella M."/>
            <person name="Meijer H.J."/>
            <person name="Morris P."/>
            <person name="Nusbaum C."/>
            <person name="Oome S."/>
            <person name="Phillips A.J."/>
            <person name="van Rooyen D."/>
            <person name="Rzeszutek E."/>
            <person name="Saraiva M."/>
            <person name="Secombes C.J."/>
            <person name="Seidl M.F."/>
            <person name="Snel B."/>
            <person name="Stassen J.H."/>
            <person name="Sykes S."/>
            <person name="Tripathy S."/>
            <person name="van den Berg H."/>
            <person name="Vega-Arreguin J.C."/>
            <person name="Wawra S."/>
            <person name="Young S.K."/>
            <person name="Zeng Q."/>
            <person name="Dieguez-Uribeondo J."/>
            <person name="Russ C."/>
            <person name="Tyler B.M."/>
            <person name="van West P."/>
        </authorList>
    </citation>
    <scope>NUCLEOTIDE SEQUENCE [LARGE SCALE GENOMIC DNA]</scope>
    <source>
        <strain evidence="4 5">CBS 223.65</strain>
    </source>
</reference>
<protein>
    <recommendedName>
        <fullName evidence="3">CCHC-type domain-containing protein</fullName>
    </recommendedName>
</protein>
<dbReference type="Proteomes" id="UP000030745">
    <property type="component" value="Unassembled WGS sequence"/>
</dbReference>